<dbReference type="InterPro" id="IPR053927">
    <property type="entry name" value="FlgK_helical"/>
</dbReference>
<dbReference type="Pfam" id="PF06429">
    <property type="entry name" value="Flg_bbr_C"/>
    <property type="match status" value="1"/>
</dbReference>
<dbReference type="GO" id="GO:0005576">
    <property type="term" value="C:extracellular region"/>
    <property type="evidence" value="ECO:0007669"/>
    <property type="project" value="UniProtKB-SubCell"/>
</dbReference>
<keyword evidence="11" id="KW-0969">Cilium</keyword>
<dbReference type="GO" id="GO:0044780">
    <property type="term" value="P:bacterial-type flagellum assembly"/>
    <property type="evidence" value="ECO:0007669"/>
    <property type="project" value="InterPro"/>
</dbReference>
<keyword evidence="5 7" id="KW-0964">Secreted</keyword>
<evidence type="ECO:0000259" key="10">
    <source>
        <dbReference type="Pfam" id="PF22638"/>
    </source>
</evidence>
<dbReference type="GO" id="GO:0005198">
    <property type="term" value="F:structural molecule activity"/>
    <property type="evidence" value="ECO:0007669"/>
    <property type="project" value="UniProtKB-UniRule"/>
</dbReference>
<protein>
    <recommendedName>
        <fullName evidence="4 7">Flagellar hook-associated protein 1</fullName>
        <shortName evidence="7">HAP1</shortName>
    </recommendedName>
</protein>
<keyword evidence="6 7" id="KW-0975">Bacterial flagellum</keyword>
<dbReference type="EMBL" id="MKQP01000067">
    <property type="protein sequence ID" value="OMD22452.1"/>
    <property type="molecule type" value="Genomic_DNA"/>
</dbReference>
<feature type="domain" description="Flagellar basal-body/hook protein C-terminal" evidence="9">
    <location>
        <begin position="481"/>
        <end position="520"/>
    </location>
</feature>
<dbReference type="PRINTS" id="PR01005">
    <property type="entry name" value="FLGHOOKAP1"/>
</dbReference>
<name>A0A1R0WVU6_9BACL</name>
<feature type="domain" description="Flagellar hook-associated protein FlgK helical" evidence="10">
    <location>
        <begin position="102"/>
        <end position="298"/>
    </location>
</feature>
<evidence type="ECO:0000256" key="6">
    <source>
        <dbReference type="ARBA" id="ARBA00023143"/>
    </source>
</evidence>
<evidence type="ECO:0000256" key="7">
    <source>
        <dbReference type="RuleBase" id="RU362065"/>
    </source>
</evidence>
<comment type="caution">
    <text evidence="11">The sequence shown here is derived from an EMBL/GenBank/DDBJ whole genome shotgun (WGS) entry which is preliminary data.</text>
</comment>
<evidence type="ECO:0000259" key="8">
    <source>
        <dbReference type="Pfam" id="PF00460"/>
    </source>
</evidence>
<gene>
    <name evidence="7" type="primary">flgK</name>
    <name evidence="11" type="ORF">BJP51_06455</name>
</gene>
<reference evidence="11 12" key="1">
    <citation type="submission" date="2016-10" db="EMBL/GenBank/DDBJ databases">
        <title>Paenibacillus species isolates.</title>
        <authorList>
            <person name="Beno S.M."/>
        </authorList>
    </citation>
    <scope>NUCLEOTIDE SEQUENCE [LARGE SCALE GENOMIC DNA]</scope>
    <source>
        <strain evidence="11 12">FSL H7-0604</strain>
    </source>
</reference>
<feature type="domain" description="Flagellar basal body rod protein N-terminal" evidence="8">
    <location>
        <begin position="8"/>
        <end position="38"/>
    </location>
</feature>
<keyword evidence="11" id="KW-0282">Flagellum</keyword>
<dbReference type="NCBIfam" id="TIGR02492">
    <property type="entry name" value="flgK_ends"/>
    <property type="match status" value="1"/>
</dbReference>
<dbReference type="RefSeq" id="WP_036678460.1">
    <property type="nucleotide sequence ID" value="NZ_MKQP01000067.1"/>
</dbReference>
<dbReference type="InterPro" id="IPR001444">
    <property type="entry name" value="Flag_bb_rod_N"/>
</dbReference>
<evidence type="ECO:0000256" key="2">
    <source>
        <dbReference type="ARBA" id="ARBA00004613"/>
    </source>
</evidence>
<dbReference type="PANTHER" id="PTHR30033:SF1">
    <property type="entry name" value="FLAGELLAR HOOK-ASSOCIATED PROTEIN 1"/>
    <property type="match status" value="1"/>
</dbReference>
<evidence type="ECO:0000256" key="1">
    <source>
        <dbReference type="ARBA" id="ARBA00004365"/>
    </source>
</evidence>
<evidence type="ECO:0000259" key="9">
    <source>
        <dbReference type="Pfam" id="PF06429"/>
    </source>
</evidence>
<keyword evidence="11" id="KW-0966">Cell projection</keyword>
<comment type="similarity">
    <text evidence="3 7">Belongs to the flagella basal body rod proteins family.</text>
</comment>
<proteinExistence type="inferred from homology"/>
<accession>A0A1R0WVU6</accession>
<evidence type="ECO:0000313" key="11">
    <source>
        <dbReference type="EMBL" id="OMD22452.1"/>
    </source>
</evidence>
<evidence type="ECO:0000313" key="12">
    <source>
        <dbReference type="Proteomes" id="UP000187465"/>
    </source>
</evidence>
<dbReference type="SUPFAM" id="SSF64518">
    <property type="entry name" value="Phase 1 flagellin"/>
    <property type="match status" value="1"/>
</dbReference>
<comment type="subcellular location">
    <subcellularLocation>
        <location evidence="1 7">Bacterial flagellum</location>
    </subcellularLocation>
    <subcellularLocation>
        <location evidence="2 7">Secreted</location>
    </subcellularLocation>
</comment>
<evidence type="ECO:0000256" key="3">
    <source>
        <dbReference type="ARBA" id="ARBA00009677"/>
    </source>
</evidence>
<dbReference type="GO" id="GO:0009424">
    <property type="term" value="C:bacterial-type flagellum hook"/>
    <property type="evidence" value="ECO:0007669"/>
    <property type="project" value="UniProtKB-UniRule"/>
</dbReference>
<dbReference type="PANTHER" id="PTHR30033">
    <property type="entry name" value="FLAGELLAR HOOK-ASSOCIATED PROTEIN 1"/>
    <property type="match status" value="1"/>
</dbReference>
<dbReference type="Pfam" id="PF22638">
    <property type="entry name" value="FlgK_D1"/>
    <property type="match status" value="1"/>
</dbReference>
<dbReference type="InterPro" id="IPR010930">
    <property type="entry name" value="Flg_bb/hook_C_dom"/>
</dbReference>
<sequence length="527" mass="56637">MTSTFHSIETARRSLFTQTAALNTTGHNIANANTEGYTRQRVNMQASLPIEAYGLLKSTVPGQMGTGVEFSSIDRIREMFLDDQYRGENAAFGNWSLQADTLSKLEAIVNEPSDTGIRTVLDNFWKSWSDLSKNPEDPTARKIVVQTAQSLTDAMNYMSTQLNNLERDLTTNIDVKAKEAQGYLTAIADLNKSIYKIEGMGDHANDLRDQRDLMADKLSKIANITVVETEAGYNISLGGQPLVEGGEVTATVDGAFLNNAYASGTLKGGEAYGMIFSNNTYVADYKKQLNDLASTIATGDVEITVPAGSNLPEGTVLTSDAKITQADGTVVTLTAGQAMPKGATMYEDAKTIVKGLNGLHKLGYAMDGSVGRDFFVTSGEAGTIKLNPEIAADVNLFATSLRTTVDANGNTQVVKGNNTLALLLTNLKDSKFTKPDGSVSNTVGGLFGSMVGQLGIQSQEAARQTDNSDYLVEQVNSRRQSVSGVSLDEEMSNMLVFQHAYSAAARFMTTFDELLDKLINSTGTVGR</sequence>
<evidence type="ECO:0000256" key="5">
    <source>
        <dbReference type="ARBA" id="ARBA00022525"/>
    </source>
</evidence>
<evidence type="ECO:0000256" key="4">
    <source>
        <dbReference type="ARBA" id="ARBA00016244"/>
    </source>
</evidence>
<dbReference type="Pfam" id="PF00460">
    <property type="entry name" value="Flg_bb_rod"/>
    <property type="match status" value="1"/>
</dbReference>
<dbReference type="InterPro" id="IPR002371">
    <property type="entry name" value="FlgK"/>
</dbReference>
<dbReference type="Proteomes" id="UP000187465">
    <property type="component" value="Unassembled WGS sequence"/>
</dbReference>
<organism evidence="11 12">
    <name type="scientific">Paenibacillus odorifer</name>
    <dbReference type="NCBI Taxonomy" id="189426"/>
    <lineage>
        <taxon>Bacteria</taxon>
        <taxon>Bacillati</taxon>
        <taxon>Bacillota</taxon>
        <taxon>Bacilli</taxon>
        <taxon>Bacillales</taxon>
        <taxon>Paenibacillaceae</taxon>
        <taxon>Paenibacillus</taxon>
    </lineage>
</organism>
<dbReference type="AlphaFoldDB" id="A0A1R0WVU6"/>